<keyword evidence="5 8" id="KW-0812">Transmembrane</keyword>
<evidence type="ECO:0000256" key="2">
    <source>
        <dbReference type="ARBA" id="ARBA00009261"/>
    </source>
</evidence>
<dbReference type="InterPro" id="IPR001463">
    <property type="entry name" value="Na/Ala_symport"/>
</dbReference>
<accession>A0A9X5H742</accession>
<feature type="transmembrane region" description="Helical" evidence="8">
    <location>
        <begin position="384"/>
        <end position="403"/>
    </location>
</feature>
<dbReference type="OrthoDB" id="9804874at2"/>
<sequence>MEKIEDLIKTLADFLWGDWLLAVLLGLGIFYTFMTGFVQIKCVKLLRKGFFQLSNGRNETKDEKKCSSYQALCAAIASCVGSGNIVGVSTAILAGGPGALFWMWTAAFFGMATKFGEIVMGMKYHGHDEKGNIAGGPMYYIEYGMNWKWAGVFVAILLFIQNAGGTLIQSNTISNVVNEAFRAPFLITGLVLAAVMNFVISGGFKRLVHVAQRIVPVMAGLYVVGGLCVLILNAGQIPAMCISIIQGAFTLKAGTGALAGITIKEAMRFGVARGLYSNEAGEGSAAVLHSSAEVDHPVRQGMYGVIEVFIDTMVICSTTGFTVLITGANTFHGNASTLAAAAFKSVLPGMQYVIYISLILFASTSMMSQWYFGHVSLTYLKKPGLAMAYRILFPFIIVLGSLGSIETVWSIQDCALGLLILPNFAALLFLAPEVRKLTKEFMDPGNGYLDKKEKKDG</sequence>
<dbReference type="EMBL" id="VIRB01000104">
    <property type="protein sequence ID" value="NDO70224.1"/>
    <property type="molecule type" value="Genomic_DNA"/>
</dbReference>
<gene>
    <name evidence="9" type="ORF">FMM80_16810</name>
</gene>
<dbReference type="AlphaFoldDB" id="A0A9X5H742"/>
<dbReference type="Pfam" id="PF01235">
    <property type="entry name" value="Na_Ala_symp"/>
    <property type="match status" value="1"/>
</dbReference>
<keyword evidence="7 8" id="KW-0472">Membrane</keyword>
<feature type="transmembrane region" description="Helical" evidence="8">
    <location>
        <begin position="409"/>
        <end position="431"/>
    </location>
</feature>
<feature type="transmembrane region" description="Helical" evidence="8">
    <location>
        <begin position="214"/>
        <end position="232"/>
    </location>
</feature>
<comment type="subcellular location">
    <subcellularLocation>
        <location evidence="1 8">Cell membrane</location>
        <topology evidence="1 8">Multi-pass membrane protein</topology>
    </subcellularLocation>
</comment>
<evidence type="ECO:0000256" key="4">
    <source>
        <dbReference type="ARBA" id="ARBA00022475"/>
    </source>
</evidence>
<evidence type="ECO:0000256" key="7">
    <source>
        <dbReference type="ARBA" id="ARBA00023136"/>
    </source>
</evidence>
<evidence type="ECO:0000256" key="1">
    <source>
        <dbReference type="ARBA" id="ARBA00004651"/>
    </source>
</evidence>
<evidence type="ECO:0000313" key="10">
    <source>
        <dbReference type="Proteomes" id="UP000474104"/>
    </source>
</evidence>
<reference evidence="9 10" key="1">
    <citation type="submission" date="2019-07" db="EMBL/GenBank/DDBJ databases">
        <title>Draft genome sequences of 15 bacterial species constituting the stable defined intestinal microbiota of the GM15 gnotobiotic mouse model.</title>
        <authorList>
            <person name="Elie C."/>
            <person name="Mathieu A."/>
            <person name="Saliou A."/>
            <person name="Darnaud M."/>
            <person name="Leulier F."/>
            <person name="Tamellini A."/>
        </authorList>
    </citation>
    <scope>NUCLEOTIDE SEQUENCE [LARGE SCALE GENOMIC DNA]</scope>
    <source>
        <strain evidence="10">ASF 502</strain>
    </source>
</reference>
<feature type="transmembrane region" description="Helical" evidence="8">
    <location>
        <begin position="71"/>
        <end position="93"/>
    </location>
</feature>
<protein>
    <submittedName>
        <fullName evidence="9">Sodium:alanine symporter family protein</fullName>
    </submittedName>
</protein>
<feature type="transmembrane region" description="Helical" evidence="8">
    <location>
        <begin position="147"/>
        <end position="168"/>
    </location>
</feature>
<dbReference type="GO" id="GO:0005283">
    <property type="term" value="F:amino acid:sodium symporter activity"/>
    <property type="evidence" value="ECO:0007669"/>
    <property type="project" value="InterPro"/>
</dbReference>
<comment type="similarity">
    <text evidence="2 8">Belongs to the alanine or glycine:cation symporter (AGCS) (TC 2.A.25) family.</text>
</comment>
<name>A0A9X5H742_9FIRM</name>
<evidence type="ECO:0000313" key="9">
    <source>
        <dbReference type="EMBL" id="NDO70224.1"/>
    </source>
</evidence>
<feature type="transmembrane region" description="Helical" evidence="8">
    <location>
        <begin position="244"/>
        <end position="263"/>
    </location>
</feature>
<keyword evidence="8" id="KW-0769">Symport</keyword>
<evidence type="ECO:0000256" key="3">
    <source>
        <dbReference type="ARBA" id="ARBA00022448"/>
    </source>
</evidence>
<dbReference type="NCBIfam" id="TIGR00835">
    <property type="entry name" value="agcS"/>
    <property type="match status" value="1"/>
</dbReference>
<keyword evidence="3 8" id="KW-0813">Transport</keyword>
<keyword evidence="6 8" id="KW-1133">Transmembrane helix</keyword>
<dbReference type="GO" id="GO:0005886">
    <property type="term" value="C:plasma membrane"/>
    <property type="evidence" value="ECO:0007669"/>
    <property type="project" value="UniProtKB-SubCell"/>
</dbReference>
<organism evidence="9 10">
    <name type="scientific">Schaedlerella arabinosiphila</name>
    <dbReference type="NCBI Taxonomy" id="2044587"/>
    <lineage>
        <taxon>Bacteria</taxon>
        <taxon>Bacillati</taxon>
        <taxon>Bacillota</taxon>
        <taxon>Clostridia</taxon>
        <taxon>Lachnospirales</taxon>
        <taxon>Lachnospiraceae</taxon>
        <taxon>Schaedlerella</taxon>
    </lineage>
</organism>
<evidence type="ECO:0000256" key="8">
    <source>
        <dbReference type="RuleBase" id="RU363064"/>
    </source>
</evidence>
<feature type="transmembrane region" description="Helical" evidence="8">
    <location>
        <begin position="352"/>
        <end position="372"/>
    </location>
</feature>
<keyword evidence="4 8" id="KW-1003">Cell membrane</keyword>
<dbReference type="Gene3D" id="1.20.1740.10">
    <property type="entry name" value="Amino acid/polyamine transporter I"/>
    <property type="match status" value="1"/>
</dbReference>
<feature type="transmembrane region" description="Helical" evidence="8">
    <location>
        <begin position="180"/>
        <end position="202"/>
    </location>
</feature>
<evidence type="ECO:0000256" key="5">
    <source>
        <dbReference type="ARBA" id="ARBA00022692"/>
    </source>
</evidence>
<dbReference type="PANTHER" id="PTHR30330">
    <property type="entry name" value="AGSS FAMILY TRANSPORTER, SODIUM-ALANINE"/>
    <property type="match status" value="1"/>
</dbReference>
<dbReference type="RefSeq" id="WP_004077886.1">
    <property type="nucleotide sequence ID" value="NZ_VIRB01000104.1"/>
</dbReference>
<dbReference type="Proteomes" id="UP000474104">
    <property type="component" value="Unassembled WGS sequence"/>
</dbReference>
<dbReference type="PANTHER" id="PTHR30330:SF3">
    <property type="entry name" value="TRANSCRIPTIONAL REGULATOR, LRP FAMILY"/>
    <property type="match status" value="1"/>
</dbReference>
<feature type="transmembrane region" description="Helical" evidence="8">
    <location>
        <begin position="99"/>
        <end position="120"/>
    </location>
</feature>
<feature type="transmembrane region" description="Helical" evidence="8">
    <location>
        <begin position="19"/>
        <end position="38"/>
    </location>
</feature>
<comment type="caution">
    <text evidence="9">The sequence shown here is derived from an EMBL/GenBank/DDBJ whole genome shotgun (WGS) entry which is preliminary data.</text>
</comment>
<feature type="transmembrane region" description="Helical" evidence="8">
    <location>
        <begin position="308"/>
        <end position="332"/>
    </location>
</feature>
<evidence type="ECO:0000256" key="6">
    <source>
        <dbReference type="ARBA" id="ARBA00022989"/>
    </source>
</evidence>
<proteinExistence type="inferred from homology"/>
<dbReference type="PRINTS" id="PR00175">
    <property type="entry name" value="NAALASMPORT"/>
</dbReference>